<protein>
    <submittedName>
        <fullName evidence="2">Uncharacterized protein</fullName>
    </submittedName>
</protein>
<feature type="region of interest" description="Disordered" evidence="1">
    <location>
        <begin position="86"/>
        <end position="110"/>
    </location>
</feature>
<sequence length="230" mass="25946">MNFQGDREVPAARRPTIEGKDREMFAKDLAQSMIGVDSGNGYHFAQDKTEVDGSSVRVTYDCCQSSSLAPKARLAHDVLAATSHTSCSVPLSSSPSQSIAPKARREGRTGMDRFPCRGRFSIRYNSQRRVVTVKARQAIPHIKYQRIDVPFEVEERIREILSSGVASNPKAKDVLAVIHEDFDNQYYWISDDQIRNRITEYRLGNDPMVSTKRRHDPAWSCSIEKGSQHS</sequence>
<reference evidence="2 3" key="1">
    <citation type="submission" date="2017-06" db="EMBL/GenBank/DDBJ databases">
        <title>Global population genomics of the pathogenic fungus Cryptococcus neoformans var. grubii.</title>
        <authorList>
            <person name="Cuomo C."/>
            <person name="Litvintseva A."/>
            <person name="Chen Y."/>
            <person name="Young S."/>
            <person name="Zeng Q."/>
            <person name="Chapman S."/>
            <person name="Gujja S."/>
            <person name="Saif S."/>
            <person name="Birren B."/>
        </authorList>
    </citation>
    <scope>NUCLEOTIDE SEQUENCE [LARGE SCALE GENOMIC DNA]</scope>
    <source>
        <strain evidence="2 3">Tu259-1</strain>
    </source>
</reference>
<organism evidence="2 3">
    <name type="scientific">Cryptococcus neoformans Tu259-1</name>
    <dbReference type="NCBI Taxonomy" id="1230072"/>
    <lineage>
        <taxon>Eukaryota</taxon>
        <taxon>Fungi</taxon>
        <taxon>Dikarya</taxon>
        <taxon>Basidiomycota</taxon>
        <taxon>Agaricomycotina</taxon>
        <taxon>Tremellomycetes</taxon>
        <taxon>Tremellales</taxon>
        <taxon>Cryptococcaceae</taxon>
        <taxon>Cryptococcus</taxon>
        <taxon>Cryptococcus neoformans species complex</taxon>
    </lineage>
</organism>
<evidence type="ECO:0000313" key="2">
    <source>
        <dbReference type="EMBL" id="OXG23057.1"/>
    </source>
</evidence>
<dbReference type="EMBL" id="AMKT01000037">
    <property type="protein sequence ID" value="OXG23057.1"/>
    <property type="molecule type" value="Genomic_DNA"/>
</dbReference>
<dbReference type="AlphaFoldDB" id="A0A854QDL6"/>
<feature type="compositionally biased region" description="Low complexity" evidence="1">
    <location>
        <begin position="86"/>
        <end position="101"/>
    </location>
</feature>
<dbReference type="Proteomes" id="UP000199727">
    <property type="component" value="Unassembled WGS sequence"/>
</dbReference>
<name>A0A854QDL6_CRYNE</name>
<evidence type="ECO:0000313" key="3">
    <source>
        <dbReference type="Proteomes" id="UP000199727"/>
    </source>
</evidence>
<accession>A0A854QDL6</accession>
<evidence type="ECO:0000256" key="1">
    <source>
        <dbReference type="SAM" id="MobiDB-lite"/>
    </source>
</evidence>
<gene>
    <name evidence="2" type="ORF">C361_02823</name>
</gene>
<comment type="caution">
    <text evidence="2">The sequence shown here is derived from an EMBL/GenBank/DDBJ whole genome shotgun (WGS) entry which is preliminary data.</text>
</comment>
<proteinExistence type="predicted"/>